<evidence type="ECO:0000313" key="2">
    <source>
        <dbReference type="EMBL" id="CAF0860342.1"/>
    </source>
</evidence>
<gene>
    <name evidence="3" type="ORF">GPM918_LOCUS12636</name>
    <name evidence="2" type="ORF">OVA965_LOCUS7600</name>
    <name evidence="5" type="ORF">SRO942_LOCUS12636</name>
    <name evidence="4" type="ORF">TMI583_LOCUS7595</name>
</gene>
<dbReference type="Proteomes" id="UP000677228">
    <property type="component" value="Unassembled WGS sequence"/>
</dbReference>
<evidence type="ECO:0000313" key="6">
    <source>
        <dbReference type="Proteomes" id="UP000663829"/>
    </source>
</evidence>
<comment type="caution">
    <text evidence="3">The sequence shown here is derived from an EMBL/GenBank/DDBJ whole genome shotgun (WGS) entry which is preliminary data.</text>
</comment>
<sequence>MQRIVIVAMLIEQMIKKFYKDSPSKDVRYVSDELRLSFPCSSIDIVQADLKSCIDEKGYMALNGINKWQKAVLGNQRGMFRSDKDDPEVKAPSTTRK</sequence>
<evidence type="ECO:0000313" key="3">
    <source>
        <dbReference type="EMBL" id="CAF0978766.1"/>
    </source>
</evidence>
<feature type="compositionally biased region" description="Basic and acidic residues" evidence="1">
    <location>
        <begin position="80"/>
        <end position="89"/>
    </location>
</feature>
<proteinExistence type="predicted"/>
<evidence type="ECO:0000313" key="4">
    <source>
        <dbReference type="EMBL" id="CAF3645218.1"/>
    </source>
</evidence>
<reference evidence="3" key="1">
    <citation type="submission" date="2021-02" db="EMBL/GenBank/DDBJ databases">
        <authorList>
            <person name="Nowell W R."/>
        </authorList>
    </citation>
    <scope>NUCLEOTIDE SEQUENCE</scope>
</reference>
<dbReference type="EMBL" id="CAJOBA010002445">
    <property type="protein sequence ID" value="CAF3645218.1"/>
    <property type="molecule type" value="Genomic_DNA"/>
</dbReference>
<evidence type="ECO:0000313" key="5">
    <source>
        <dbReference type="EMBL" id="CAF3751496.1"/>
    </source>
</evidence>
<dbReference type="EMBL" id="CAJNOQ010002793">
    <property type="protein sequence ID" value="CAF0978766.1"/>
    <property type="molecule type" value="Genomic_DNA"/>
</dbReference>
<dbReference type="AlphaFoldDB" id="A0A814EYY9"/>
<dbReference type="Proteomes" id="UP000681722">
    <property type="component" value="Unassembled WGS sequence"/>
</dbReference>
<protein>
    <submittedName>
        <fullName evidence="3">Uncharacterized protein</fullName>
    </submittedName>
</protein>
<name>A0A814EYY9_9BILA</name>
<evidence type="ECO:0000256" key="1">
    <source>
        <dbReference type="SAM" id="MobiDB-lite"/>
    </source>
</evidence>
<keyword evidence="6" id="KW-1185">Reference proteome</keyword>
<accession>A0A814EYY9</accession>
<dbReference type="EMBL" id="CAJNOK010002445">
    <property type="protein sequence ID" value="CAF0860342.1"/>
    <property type="molecule type" value="Genomic_DNA"/>
</dbReference>
<dbReference type="Proteomes" id="UP000663829">
    <property type="component" value="Unassembled WGS sequence"/>
</dbReference>
<organism evidence="3 6">
    <name type="scientific">Didymodactylos carnosus</name>
    <dbReference type="NCBI Taxonomy" id="1234261"/>
    <lineage>
        <taxon>Eukaryota</taxon>
        <taxon>Metazoa</taxon>
        <taxon>Spiralia</taxon>
        <taxon>Gnathifera</taxon>
        <taxon>Rotifera</taxon>
        <taxon>Eurotatoria</taxon>
        <taxon>Bdelloidea</taxon>
        <taxon>Philodinida</taxon>
        <taxon>Philodinidae</taxon>
        <taxon>Didymodactylos</taxon>
    </lineage>
</organism>
<dbReference type="EMBL" id="CAJOBC010002793">
    <property type="protein sequence ID" value="CAF3751496.1"/>
    <property type="molecule type" value="Genomic_DNA"/>
</dbReference>
<feature type="region of interest" description="Disordered" evidence="1">
    <location>
        <begin position="78"/>
        <end position="97"/>
    </location>
</feature>
<dbReference type="Proteomes" id="UP000682733">
    <property type="component" value="Unassembled WGS sequence"/>
</dbReference>